<evidence type="ECO:0000256" key="11">
    <source>
        <dbReference type="SAM" id="SignalP"/>
    </source>
</evidence>
<evidence type="ECO:0000313" key="14">
    <source>
        <dbReference type="WBParaSite" id="Hba_17216"/>
    </source>
</evidence>
<reference evidence="14" key="1">
    <citation type="submission" date="2016-11" db="UniProtKB">
        <authorList>
            <consortium name="WormBaseParasite"/>
        </authorList>
    </citation>
    <scope>IDENTIFICATION</scope>
</reference>
<dbReference type="EC" id="3.2.1.1" evidence="6"/>
<dbReference type="WBParaSite" id="Hba_17216">
    <property type="protein sequence ID" value="Hba_17216"/>
    <property type="gene ID" value="Hba_17216"/>
</dbReference>
<dbReference type="GO" id="GO:0005975">
    <property type="term" value="P:carbohydrate metabolic process"/>
    <property type="evidence" value="ECO:0007669"/>
    <property type="project" value="InterPro"/>
</dbReference>
<accession>A0A1I7XIS3</accession>
<keyword evidence="10" id="KW-0326">Glycosidase</keyword>
<dbReference type="InterPro" id="IPR006046">
    <property type="entry name" value="Alpha_amylase"/>
</dbReference>
<dbReference type="PANTHER" id="PTHR43447">
    <property type="entry name" value="ALPHA-AMYLASE"/>
    <property type="match status" value="1"/>
</dbReference>
<evidence type="ECO:0000256" key="7">
    <source>
        <dbReference type="ARBA" id="ARBA00022801"/>
    </source>
</evidence>
<evidence type="ECO:0000256" key="10">
    <source>
        <dbReference type="ARBA" id="ARBA00023295"/>
    </source>
</evidence>
<feature type="chain" id="PRO_5009311283" description="alpha-amylase" evidence="11">
    <location>
        <begin position="17"/>
        <end position="328"/>
    </location>
</feature>
<dbReference type="Gene3D" id="3.20.20.80">
    <property type="entry name" value="Glycosidases"/>
    <property type="match status" value="2"/>
</dbReference>
<evidence type="ECO:0000256" key="6">
    <source>
        <dbReference type="ARBA" id="ARBA00012595"/>
    </source>
</evidence>
<comment type="similarity">
    <text evidence="4">Belongs to the glycosyl hydrolase 13 family.</text>
</comment>
<dbReference type="InterPro" id="IPR006047">
    <property type="entry name" value="GH13_cat_dom"/>
</dbReference>
<name>A0A1I7XIS3_HETBA</name>
<dbReference type="Proteomes" id="UP000095283">
    <property type="component" value="Unplaced"/>
</dbReference>
<keyword evidence="13" id="KW-1185">Reference proteome</keyword>
<comment type="cofactor">
    <cofactor evidence="3">
        <name>chloride</name>
        <dbReference type="ChEBI" id="CHEBI:17996"/>
    </cofactor>
</comment>
<comment type="subunit">
    <text evidence="5">Monomer.</text>
</comment>
<comment type="catalytic activity">
    <reaction evidence="1">
        <text>Endohydrolysis of (1-&gt;4)-alpha-D-glucosidic linkages in polysaccharides containing three or more (1-&gt;4)-alpha-linked D-glucose units.</text>
        <dbReference type="EC" id="3.2.1.1"/>
    </reaction>
</comment>
<feature type="signal peptide" evidence="11">
    <location>
        <begin position="1"/>
        <end position="16"/>
    </location>
</feature>
<dbReference type="GO" id="GO:0004556">
    <property type="term" value="F:alpha-amylase activity"/>
    <property type="evidence" value="ECO:0007669"/>
    <property type="project" value="UniProtKB-EC"/>
</dbReference>
<dbReference type="AlphaFoldDB" id="A0A1I7XIS3"/>
<evidence type="ECO:0000256" key="1">
    <source>
        <dbReference type="ARBA" id="ARBA00000548"/>
    </source>
</evidence>
<keyword evidence="7" id="KW-0378">Hydrolase</keyword>
<dbReference type="SMART" id="SM00642">
    <property type="entry name" value="Aamy"/>
    <property type="match status" value="1"/>
</dbReference>
<dbReference type="GO" id="GO:0043169">
    <property type="term" value="F:cation binding"/>
    <property type="evidence" value="ECO:0007669"/>
    <property type="project" value="InterPro"/>
</dbReference>
<keyword evidence="9" id="KW-0119">Carbohydrate metabolism</keyword>
<evidence type="ECO:0000256" key="2">
    <source>
        <dbReference type="ARBA" id="ARBA00001913"/>
    </source>
</evidence>
<evidence type="ECO:0000259" key="12">
    <source>
        <dbReference type="SMART" id="SM00642"/>
    </source>
</evidence>
<evidence type="ECO:0000256" key="8">
    <source>
        <dbReference type="ARBA" id="ARBA00023214"/>
    </source>
</evidence>
<evidence type="ECO:0000256" key="4">
    <source>
        <dbReference type="ARBA" id="ARBA00008061"/>
    </source>
</evidence>
<evidence type="ECO:0000256" key="3">
    <source>
        <dbReference type="ARBA" id="ARBA00001923"/>
    </source>
</evidence>
<dbReference type="SUPFAM" id="SSF51445">
    <property type="entry name" value="(Trans)glycosidases"/>
    <property type="match status" value="1"/>
</dbReference>
<feature type="domain" description="Glycosyl hydrolase family 13 catalytic" evidence="12">
    <location>
        <begin position="32"/>
        <end position="328"/>
    </location>
</feature>
<dbReference type="InterPro" id="IPR017853">
    <property type="entry name" value="GH"/>
</dbReference>
<keyword evidence="11" id="KW-0732">Signal</keyword>
<evidence type="ECO:0000313" key="13">
    <source>
        <dbReference type="Proteomes" id="UP000095283"/>
    </source>
</evidence>
<keyword evidence="8" id="KW-0868">Chloride</keyword>
<evidence type="ECO:0000256" key="9">
    <source>
        <dbReference type="ARBA" id="ARBA00023277"/>
    </source>
</evidence>
<dbReference type="PRINTS" id="PR00110">
    <property type="entry name" value="ALPHAAMYLASE"/>
</dbReference>
<proteinExistence type="inferred from homology"/>
<sequence>MISPFIVFLLIRSILSSNVYWYDKTQLLADRQTIVHLFEWKWTDVAMECENFLQYYGYGAVQISPPMEHITLVQNNDMPWWIRYQPVSYKLVSRSGNESEFKDMVDRCNRVGVRIVVDVVLNHMVGVSQKSGVDGRKSSGGTLFDGTDGIESFPGVRNCRLVGLFDLDQGKQKVRNSIVAYLNKLIDYGIAGFRYTNFNFGAAVSEAAKRQTDWKNLANLGPGYRYGNNEDHDVLNFIDNHDNQRDAFPYVVTYKDGEAYKMAVAFMLAWPYGYPRVMSSFFFNQQNQGPPNFGANSGYATTSPIFNSDLTCDSKSGWVCEHRWPSIS</sequence>
<comment type="cofactor">
    <cofactor evidence="2">
        <name>Ca(2+)</name>
        <dbReference type="ChEBI" id="CHEBI:29108"/>
    </cofactor>
</comment>
<protein>
    <recommendedName>
        <fullName evidence="6">alpha-amylase</fullName>
        <ecNumber evidence="6">3.2.1.1</ecNumber>
    </recommendedName>
</protein>
<evidence type="ECO:0000256" key="5">
    <source>
        <dbReference type="ARBA" id="ARBA00011245"/>
    </source>
</evidence>
<organism evidence="13 14">
    <name type="scientific">Heterorhabditis bacteriophora</name>
    <name type="common">Entomopathogenic nematode worm</name>
    <dbReference type="NCBI Taxonomy" id="37862"/>
    <lineage>
        <taxon>Eukaryota</taxon>
        <taxon>Metazoa</taxon>
        <taxon>Ecdysozoa</taxon>
        <taxon>Nematoda</taxon>
        <taxon>Chromadorea</taxon>
        <taxon>Rhabditida</taxon>
        <taxon>Rhabditina</taxon>
        <taxon>Rhabditomorpha</taxon>
        <taxon>Strongyloidea</taxon>
        <taxon>Heterorhabditidae</taxon>
        <taxon>Heterorhabditis</taxon>
    </lineage>
</organism>